<dbReference type="CDD" id="cd13925">
    <property type="entry name" value="RPF"/>
    <property type="match status" value="1"/>
</dbReference>
<feature type="compositionally biased region" description="Polar residues" evidence="3">
    <location>
        <begin position="121"/>
        <end position="138"/>
    </location>
</feature>
<evidence type="ECO:0000256" key="2">
    <source>
        <dbReference type="ARBA" id="ARBA00022801"/>
    </source>
</evidence>
<dbReference type="InterPro" id="IPR023346">
    <property type="entry name" value="Lysozyme-like_dom_sf"/>
</dbReference>
<evidence type="ECO:0000313" key="7">
    <source>
        <dbReference type="Proteomes" id="UP000185469"/>
    </source>
</evidence>
<dbReference type="Proteomes" id="UP000185469">
    <property type="component" value="Chromosome"/>
</dbReference>
<gene>
    <name evidence="6" type="ORF">CSPHI_09850</name>
</gene>
<sequence length="227" mass="23152">MARHSKKARTISTTAKVAATGVALGAGAALLAPAANAAPYSDWERLAQCESGGNWSINTGNGYYGGLQFSASTWNGYGGGEFAPYASQATKDQQIWVAEKVLAAQGWGAWPACSAKLGLHSSANTSRPKPVNGTTSHGTAAPKPKHQAAPAPKAEANPVEAIAAIAGDPSGVAGDPAAAIARLGEASDIASLDAIFEEITGAYDAKDLPVPAQVAGYYDMVRELLPF</sequence>
<comment type="similarity">
    <text evidence="1">Belongs to the transglycosylase family. Rpf subfamily.</text>
</comment>
<dbReference type="Gene3D" id="1.10.530.10">
    <property type="match status" value="1"/>
</dbReference>
<dbReference type="RefSeq" id="WP_075692834.1">
    <property type="nucleotide sequence ID" value="NZ_CP009248.1"/>
</dbReference>
<dbReference type="STRING" id="1437874.CSPHI_09850"/>
<evidence type="ECO:0000256" key="4">
    <source>
        <dbReference type="SAM" id="SignalP"/>
    </source>
</evidence>
<feature type="region of interest" description="Disordered" evidence="3">
    <location>
        <begin position="121"/>
        <end position="154"/>
    </location>
</feature>
<organism evidence="6 7">
    <name type="scientific">Corynebacterium sphenisci DSM 44792</name>
    <dbReference type="NCBI Taxonomy" id="1437874"/>
    <lineage>
        <taxon>Bacteria</taxon>
        <taxon>Bacillati</taxon>
        <taxon>Actinomycetota</taxon>
        <taxon>Actinomycetes</taxon>
        <taxon>Mycobacteriales</taxon>
        <taxon>Corynebacteriaceae</taxon>
        <taxon>Corynebacterium</taxon>
    </lineage>
</organism>
<protein>
    <recommendedName>
        <fullName evidence="5">Resuscitation-promoting factor core lysozyme-like domain-containing protein</fullName>
    </recommendedName>
</protein>
<evidence type="ECO:0000259" key="5">
    <source>
        <dbReference type="Pfam" id="PF06737"/>
    </source>
</evidence>
<keyword evidence="2" id="KW-0378">Hydrolase</keyword>
<dbReference type="SUPFAM" id="SSF53955">
    <property type="entry name" value="Lysozyme-like"/>
    <property type="match status" value="1"/>
</dbReference>
<feature type="domain" description="Resuscitation-promoting factor core lysozyme-like" evidence="5">
    <location>
        <begin position="38"/>
        <end position="113"/>
    </location>
</feature>
<dbReference type="Pfam" id="PF06737">
    <property type="entry name" value="Transglycosylas"/>
    <property type="match status" value="1"/>
</dbReference>
<dbReference type="InterPro" id="IPR010618">
    <property type="entry name" value="RPF"/>
</dbReference>
<accession>A0A1L7CZE8</accession>
<dbReference type="KEGG" id="csph:CSPHI_09850"/>
<reference evidence="6 7" key="1">
    <citation type="submission" date="2014-08" db="EMBL/GenBank/DDBJ databases">
        <title>Complete genome sequence of Corynebacterium sphenisci CECT 5990(T) (=DSM 44792(T)), isolated from healthy wild penguins.</title>
        <authorList>
            <person name="Ruckert C."/>
            <person name="Albersmeier A."/>
            <person name="Winkler A."/>
            <person name="Kalinowski J."/>
        </authorList>
    </citation>
    <scope>NUCLEOTIDE SEQUENCE [LARGE SCALE GENOMIC DNA]</scope>
    <source>
        <strain evidence="6 7">DSM 44792</strain>
    </source>
</reference>
<dbReference type="GO" id="GO:0016787">
    <property type="term" value="F:hydrolase activity"/>
    <property type="evidence" value="ECO:0007669"/>
    <property type="project" value="UniProtKB-KW"/>
</dbReference>
<feature type="signal peptide" evidence="4">
    <location>
        <begin position="1"/>
        <end position="37"/>
    </location>
</feature>
<evidence type="ECO:0000256" key="3">
    <source>
        <dbReference type="SAM" id="MobiDB-lite"/>
    </source>
</evidence>
<keyword evidence="7" id="KW-1185">Reference proteome</keyword>
<name>A0A1L7CZE8_9CORY</name>
<keyword evidence="4" id="KW-0732">Signal</keyword>
<evidence type="ECO:0000313" key="6">
    <source>
        <dbReference type="EMBL" id="APT91259.1"/>
    </source>
</evidence>
<dbReference type="AlphaFoldDB" id="A0A1L7CZE8"/>
<dbReference type="OrthoDB" id="1404170at2"/>
<dbReference type="EMBL" id="CP009248">
    <property type="protein sequence ID" value="APT91259.1"/>
    <property type="molecule type" value="Genomic_DNA"/>
</dbReference>
<evidence type="ECO:0000256" key="1">
    <source>
        <dbReference type="ARBA" id="ARBA00010830"/>
    </source>
</evidence>
<proteinExistence type="inferred from homology"/>
<feature type="chain" id="PRO_5013199579" description="Resuscitation-promoting factor core lysozyme-like domain-containing protein" evidence="4">
    <location>
        <begin position="38"/>
        <end position="227"/>
    </location>
</feature>